<dbReference type="InterPro" id="IPR036938">
    <property type="entry name" value="PAP2/HPO_sf"/>
</dbReference>
<name>A0A1N6TXK5_9RHOO</name>
<accession>A0A1N6TXK5</accession>
<dbReference type="Gene3D" id="1.20.144.10">
    <property type="entry name" value="Phosphatidic acid phosphatase type 2/haloperoxidase"/>
    <property type="match status" value="1"/>
</dbReference>
<dbReference type="OrthoDB" id="9801622at2"/>
<dbReference type="PANTHER" id="PTHR14969:SF13">
    <property type="entry name" value="AT30094P"/>
    <property type="match status" value="1"/>
</dbReference>
<dbReference type="Pfam" id="PF01569">
    <property type="entry name" value="PAP2"/>
    <property type="match status" value="1"/>
</dbReference>
<dbReference type="PANTHER" id="PTHR14969">
    <property type="entry name" value="SPHINGOSINE-1-PHOSPHATE PHOSPHOHYDROLASE"/>
    <property type="match status" value="1"/>
</dbReference>
<keyword evidence="4" id="KW-1185">Reference proteome</keyword>
<dbReference type="SMART" id="SM00014">
    <property type="entry name" value="acidPPc"/>
    <property type="match status" value="1"/>
</dbReference>
<gene>
    <name evidence="3" type="ORF">SAMN05421829_105143</name>
</gene>
<keyword evidence="1" id="KW-0472">Membrane</keyword>
<feature type="transmembrane region" description="Helical" evidence="1">
    <location>
        <begin position="158"/>
        <end position="177"/>
    </location>
</feature>
<keyword evidence="1" id="KW-1133">Transmembrane helix</keyword>
<evidence type="ECO:0000259" key="2">
    <source>
        <dbReference type="SMART" id="SM00014"/>
    </source>
</evidence>
<reference evidence="4" key="1">
    <citation type="submission" date="2017-01" db="EMBL/GenBank/DDBJ databases">
        <authorList>
            <person name="Varghese N."/>
            <person name="Submissions S."/>
        </authorList>
    </citation>
    <scope>NUCLEOTIDE SEQUENCE [LARGE SCALE GENOMIC DNA]</scope>
    <source>
        <strain evidence="4">ATCC 51758</strain>
    </source>
</reference>
<evidence type="ECO:0000256" key="1">
    <source>
        <dbReference type="SAM" id="Phobius"/>
    </source>
</evidence>
<dbReference type="InterPro" id="IPR000326">
    <property type="entry name" value="PAP2/HPO"/>
</dbReference>
<feature type="domain" description="Phosphatidic acid phosphatase type 2/haloperoxidase" evidence="2">
    <location>
        <begin position="85"/>
        <end position="200"/>
    </location>
</feature>
<feature type="transmembrane region" description="Helical" evidence="1">
    <location>
        <begin position="16"/>
        <end position="35"/>
    </location>
</feature>
<dbReference type="EMBL" id="FTMD01000005">
    <property type="protein sequence ID" value="SIQ57981.1"/>
    <property type="molecule type" value="Genomic_DNA"/>
</dbReference>
<evidence type="ECO:0000313" key="3">
    <source>
        <dbReference type="EMBL" id="SIQ57981.1"/>
    </source>
</evidence>
<dbReference type="SUPFAM" id="SSF48317">
    <property type="entry name" value="Acid phosphatase/Vanadium-dependent haloperoxidase"/>
    <property type="match status" value="1"/>
</dbReference>
<dbReference type="AlphaFoldDB" id="A0A1N6TXK5"/>
<dbReference type="RefSeq" id="WP_076601832.1">
    <property type="nucleotide sequence ID" value="NZ_FTMD01000005.1"/>
</dbReference>
<dbReference type="STRING" id="34027.SAMN05421829_105143"/>
<protein>
    <submittedName>
        <fullName evidence="3">PAP2 superfamily protein</fullName>
    </submittedName>
</protein>
<feature type="transmembrane region" description="Helical" evidence="1">
    <location>
        <begin position="214"/>
        <end position="231"/>
    </location>
</feature>
<proteinExistence type="predicted"/>
<feature type="transmembrane region" description="Helical" evidence="1">
    <location>
        <begin position="243"/>
        <end position="263"/>
    </location>
</feature>
<keyword evidence="1" id="KW-0812">Transmembrane</keyword>
<feature type="transmembrane region" description="Helical" evidence="1">
    <location>
        <begin position="183"/>
        <end position="202"/>
    </location>
</feature>
<dbReference type="Proteomes" id="UP000186819">
    <property type="component" value="Unassembled WGS sequence"/>
</dbReference>
<organism evidence="3 4">
    <name type="scientific">Aromatoleum tolulyticum</name>
    <dbReference type="NCBI Taxonomy" id="34027"/>
    <lineage>
        <taxon>Bacteria</taxon>
        <taxon>Pseudomonadati</taxon>
        <taxon>Pseudomonadota</taxon>
        <taxon>Betaproteobacteria</taxon>
        <taxon>Rhodocyclales</taxon>
        <taxon>Rhodocyclaceae</taxon>
        <taxon>Aromatoleum</taxon>
    </lineage>
</organism>
<evidence type="ECO:0000313" key="4">
    <source>
        <dbReference type="Proteomes" id="UP000186819"/>
    </source>
</evidence>
<sequence>MTTAPLSSPSRSRESACWIAVPAAILALCALAALASGRNTDWFLGWNAAAAAAPAFLWAGLTNLGSTSGAFAMLAGFLAWHPRWAASALLAVPVGALYTHGAKEFFDEARPAAVLGAEHFNVIGEILRTGSFPSGHSATAFGFAAVAALCAVQAGKRWIAVAALAIAAAVAFSRVAVGAHWPLDIFAGAAGGWLCGAFGVWWSSRWRFWEKRTGWRVLAVLMAGFSISVFFEELGYPEGRWIQYALSAWGLGGIAFALARAPLPQGRRT</sequence>